<proteinExistence type="predicted"/>
<dbReference type="InterPro" id="IPR011545">
    <property type="entry name" value="DEAD/DEAH_box_helicase_dom"/>
</dbReference>
<comment type="caution">
    <text evidence="2">The sequence shown here is derived from an EMBL/GenBank/DDBJ whole genome shotgun (WGS) entry which is preliminary data.</text>
</comment>
<accession>A0ABN8D0A2</accession>
<dbReference type="Proteomes" id="UP001158986">
    <property type="component" value="Unassembled WGS sequence"/>
</dbReference>
<evidence type="ECO:0000313" key="2">
    <source>
        <dbReference type="EMBL" id="CAH0518760.1"/>
    </source>
</evidence>
<dbReference type="Gene3D" id="3.40.50.300">
    <property type="entry name" value="P-loop containing nucleotide triphosphate hydrolases"/>
    <property type="match status" value="1"/>
</dbReference>
<organism evidence="2 3">
    <name type="scientific">Peronospora belbahrii</name>
    <dbReference type="NCBI Taxonomy" id="622444"/>
    <lineage>
        <taxon>Eukaryota</taxon>
        <taxon>Sar</taxon>
        <taxon>Stramenopiles</taxon>
        <taxon>Oomycota</taxon>
        <taxon>Peronosporomycetes</taxon>
        <taxon>Peronosporales</taxon>
        <taxon>Peronosporaceae</taxon>
        <taxon>Peronospora</taxon>
    </lineage>
</organism>
<protein>
    <recommendedName>
        <fullName evidence="1">DEAD/DEAH-box helicase domain-containing protein</fullName>
    </recommendedName>
</protein>
<dbReference type="EMBL" id="CAKLCB010000266">
    <property type="protein sequence ID" value="CAH0518760.1"/>
    <property type="molecule type" value="Genomic_DNA"/>
</dbReference>
<keyword evidence="3" id="KW-1185">Reference proteome</keyword>
<evidence type="ECO:0000313" key="3">
    <source>
        <dbReference type="Proteomes" id="UP001158986"/>
    </source>
</evidence>
<evidence type="ECO:0000259" key="1">
    <source>
        <dbReference type="Pfam" id="PF00270"/>
    </source>
</evidence>
<dbReference type="Pfam" id="PF00270">
    <property type="entry name" value="DEAD"/>
    <property type="match status" value="1"/>
</dbReference>
<feature type="domain" description="DEAD/DEAH-box helicase" evidence="1">
    <location>
        <begin position="95"/>
        <end position="151"/>
    </location>
</feature>
<dbReference type="SUPFAM" id="SSF52540">
    <property type="entry name" value="P-loop containing nucleoside triphosphate hydrolases"/>
    <property type="match status" value="1"/>
</dbReference>
<reference evidence="2 3" key="1">
    <citation type="submission" date="2021-11" db="EMBL/GenBank/DDBJ databases">
        <authorList>
            <person name="Islam A."/>
            <person name="Islam S."/>
            <person name="Flora M.S."/>
            <person name="Rahman M."/>
            <person name="Ziaur R.M."/>
            <person name="Epstein J.H."/>
            <person name="Hassan M."/>
            <person name="Klassen M."/>
            <person name="Woodard K."/>
            <person name="Webb A."/>
            <person name="Webby R.J."/>
            <person name="El Zowalaty M.E."/>
        </authorList>
    </citation>
    <scope>NUCLEOTIDE SEQUENCE [LARGE SCALE GENOMIC DNA]</scope>
    <source>
        <strain evidence="2">Pbs1</strain>
    </source>
</reference>
<gene>
    <name evidence="2" type="ORF">PBS001_LOCUS5317</name>
</gene>
<dbReference type="InterPro" id="IPR027417">
    <property type="entry name" value="P-loop_NTPase"/>
</dbReference>
<name>A0ABN8D0A2_9STRA</name>
<sequence>MTTSKSWVKLLMIERKNTLASCVSCLAHYLTVVLVQHVVAAPVDTSVAVRNAAAALGATPHHLNIGCCTRVSSARRLRNPFLFHPVTSASYVLCQDVVVVAAETGGGKTLAFLLPVVEQLSRNLLPLSEMRLPIALVLTTSQELAKHRTQRKKPREFRGDDVATKHTQTIFSAATIPDYGKRSVRHYIDYKFSSAGFAITKGFHRTLPEVDISYLQNLLKSLQERAIVSWTSSMLAVNFSTIF</sequence>